<keyword evidence="3" id="KW-1185">Reference proteome</keyword>
<dbReference type="Proteomes" id="UP000008827">
    <property type="component" value="Chromosome 18"/>
</dbReference>
<gene>
    <name evidence="1" type="ORF">GLYMA_18G180100</name>
</gene>
<organism evidence="1">
    <name type="scientific">Glycine max</name>
    <name type="common">Soybean</name>
    <name type="synonym">Glycine hispida</name>
    <dbReference type="NCBI Taxonomy" id="3847"/>
    <lineage>
        <taxon>Eukaryota</taxon>
        <taxon>Viridiplantae</taxon>
        <taxon>Streptophyta</taxon>
        <taxon>Embryophyta</taxon>
        <taxon>Tracheophyta</taxon>
        <taxon>Spermatophyta</taxon>
        <taxon>Magnoliopsida</taxon>
        <taxon>eudicotyledons</taxon>
        <taxon>Gunneridae</taxon>
        <taxon>Pentapetalae</taxon>
        <taxon>rosids</taxon>
        <taxon>fabids</taxon>
        <taxon>Fabales</taxon>
        <taxon>Fabaceae</taxon>
        <taxon>Papilionoideae</taxon>
        <taxon>50 kb inversion clade</taxon>
        <taxon>NPAAA clade</taxon>
        <taxon>indigoferoid/millettioid clade</taxon>
        <taxon>Phaseoleae</taxon>
        <taxon>Glycine</taxon>
        <taxon>Glycine subgen. Soja</taxon>
    </lineage>
</organism>
<reference evidence="1" key="3">
    <citation type="submission" date="2018-07" db="EMBL/GenBank/DDBJ databases">
        <title>WGS assembly of Glycine max.</title>
        <authorList>
            <person name="Schmutz J."/>
            <person name="Cannon S."/>
            <person name="Schlueter J."/>
            <person name="Ma J."/>
            <person name="Mitros T."/>
            <person name="Nelson W."/>
            <person name="Hyten D."/>
            <person name="Song Q."/>
            <person name="Thelen J."/>
            <person name="Cheng J."/>
            <person name="Xu D."/>
            <person name="Hellsten U."/>
            <person name="May G."/>
            <person name="Yu Y."/>
            <person name="Sakurai T."/>
            <person name="Umezawa T."/>
            <person name="Bhattacharyya M."/>
            <person name="Sandhu D."/>
            <person name="Valliyodan B."/>
            <person name="Lindquist E."/>
            <person name="Peto M."/>
            <person name="Grant D."/>
            <person name="Shu S."/>
            <person name="Goodstein D."/>
            <person name="Barry K."/>
            <person name="Futrell-Griggs M."/>
            <person name="Abernathy B."/>
            <person name="Du J."/>
            <person name="Tian Z."/>
            <person name="Zhu L."/>
            <person name="Gill N."/>
            <person name="Joshi T."/>
            <person name="Libault M."/>
            <person name="Sethuraman A."/>
            <person name="Zhang X."/>
            <person name="Shinozaki K."/>
            <person name="Nguyen H."/>
            <person name="Wing R."/>
            <person name="Cregan P."/>
            <person name="Specht J."/>
            <person name="Grimwood J."/>
            <person name="Rokhsar D."/>
            <person name="Stacey G."/>
            <person name="Shoemaker R."/>
            <person name="Jackson S."/>
        </authorList>
    </citation>
    <scope>NUCLEOTIDE SEQUENCE</scope>
    <source>
        <tissue evidence="1">Callus</tissue>
    </source>
</reference>
<dbReference type="EMBL" id="CM000851">
    <property type="protein sequence ID" value="KRG99920.1"/>
    <property type="molecule type" value="Genomic_DNA"/>
</dbReference>
<reference evidence="2" key="2">
    <citation type="submission" date="2018-02" db="UniProtKB">
        <authorList>
            <consortium name="EnsemblPlants"/>
        </authorList>
    </citation>
    <scope>IDENTIFICATION</scope>
    <source>
        <strain evidence="2">Williams 82</strain>
    </source>
</reference>
<reference evidence="1 2" key="1">
    <citation type="journal article" date="2010" name="Nature">
        <title>Genome sequence of the palaeopolyploid soybean.</title>
        <authorList>
            <person name="Schmutz J."/>
            <person name="Cannon S.B."/>
            <person name="Schlueter J."/>
            <person name="Ma J."/>
            <person name="Mitros T."/>
            <person name="Nelson W."/>
            <person name="Hyten D.L."/>
            <person name="Song Q."/>
            <person name="Thelen J.J."/>
            <person name="Cheng J."/>
            <person name="Xu D."/>
            <person name="Hellsten U."/>
            <person name="May G.D."/>
            <person name="Yu Y."/>
            <person name="Sakurai T."/>
            <person name="Umezawa T."/>
            <person name="Bhattacharyya M.K."/>
            <person name="Sandhu D."/>
            <person name="Valliyodan B."/>
            <person name="Lindquist E."/>
            <person name="Peto M."/>
            <person name="Grant D."/>
            <person name="Shu S."/>
            <person name="Goodstein D."/>
            <person name="Barry K."/>
            <person name="Futrell-Griggs M."/>
            <person name="Abernathy B."/>
            <person name="Du J."/>
            <person name="Tian Z."/>
            <person name="Zhu L."/>
            <person name="Gill N."/>
            <person name="Joshi T."/>
            <person name="Libault M."/>
            <person name="Sethuraman A."/>
            <person name="Zhang X.-C."/>
            <person name="Shinozaki K."/>
            <person name="Nguyen H.T."/>
            <person name="Wing R.A."/>
            <person name="Cregan P."/>
            <person name="Specht J."/>
            <person name="Grimwood J."/>
            <person name="Rokhsar D."/>
            <person name="Stacey G."/>
            <person name="Shoemaker R.C."/>
            <person name="Jackson S.A."/>
        </authorList>
    </citation>
    <scope>NUCLEOTIDE SEQUENCE</scope>
    <source>
        <strain evidence="2">cv. Williams 82</strain>
        <tissue evidence="1">Callus</tissue>
    </source>
</reference>
<dbReference type="EnsemblPlants" id="KRG99920">
    <property type="protein sequence ID" value="KRG99920"/>
    <property type="gene ID" value="GLYMA_18G180100"/>
</dbReference>
<dbReference type="OMA" id="CAFAIEF"/>
<protein>
    <submittedName>
        <fullName evidence="1 2">Uncharacterized protein</fullName>
    </submittedName>
</protein>
<name>A0A0R0F190_SOYBN</name>
<dbReference type="InParanoid" id="A0A0R0F190"/>
<proteinExistence type="predicted"/>
<evidence type="ECO:0000313" key="3">
    <source>
        <dbReference type="Proteomes" id="UP000008827"/>
    </source>
</evidence>
<dbReference type="Gramene" id="KRG99920">
    <property type="protein sequence ID" value="KRG99920"/>
    <property type="gene ID" value="GLYMA_18G180100"/>
</dbReference>
<dbReference type="AlphaFoldDB" id="A0A0R0F190"/>
<evidence type="ECO:0000313" key="1">
    <source>
        <dbReference type="EMBL" id="KRG99920.1"/>
    </source>
</evidence>
<evidence type="ECO:0000313" key="2">
    <source>
        <dbReference type="EnsemblPlants" id="KRG99920"/>
    </source>
</evidence>
<accession>A0A0R0F190</accession>
<sequence>MSELTNEEHEQCCKMAKIMLKVTVPSEIYGKVSRSFAVRWKDVLDRYWHLLDKDGNLHIVLYNQDLDILAIVAWWTTLRDFYHMTGEIINSSHPKSFPRWHSLYHQVPNSVTFNVLLTQHKITCSSLDVPSTMYYFLKDKGWTRLNLEDITQCQIVFNHLRKTAKIGARWKYFCETQSFKADMEIVFEFPDPIVNYVLFWPCL</sequence>